<gene>
    <name evidence="4" type="ORF">B0H15DRAFT_803810</name>
</gene>
<dbReference type="CDD" id="cd22191">
    <property type="entry name" value="DPBB_RlpA_EXP_N-like"/>
    <property type="match status" value="1"/>
</dbReference>
<evidence type="ECO:0000256" key="1">
    <source>
        <dbReference type="ARBA" id="ARBA00022729"/>
    </source>
</evidence>
<reference evidence="4" key="1">
    <citation type="submission" date="2023-03" db="EMBL/GenBank/DDBJ databases">
        <title>Massive genome expansion in bonnet fungi (Mycena s.s.) driven by repeated elements and novel gene families across ecological guilds.</title>
        <authorList>
            <consortium name="Lawrence Berkeley National Laboratory"/>
            <person name="Harder C.B."/>
            <person name="Miyauchi S."/>
            <person name="Viragh M."/>
            <person name="Kuo A."/>
            <person name="Thoen E."/>
            <person name="Andreopoulos B."/>
            <person name="Lu D."/>
            <person name="Skrede I."/>
            <person name="Drula E."/>
            <person name="Henrissat B."/>
            <person name="Morin E."/>
            <person name="Kohler A."/>
            <person name="Barry K."/>
            <person name="LaButti K."/>
            <person name="Morin E."/>
            <person name="Salamov A."/>
            <person name="Lipzen A."/>
            <person name="Mereny Z."/>
            <person name="Hegedus B."/>
            <person name="Baldrian P."/>
            <person name="Stursova M."/>
            <person name="Weitz H."/>
            <person name="Taylor A."/>
            <person name="Grigoriev I.V."/>
            <person name="Nagy L.G."/>
            <person name="Martin F."/>
            <person name="Kauserud H."/>
        </authorList>
    </citation>
    <scope>NUCLEOTIDE SEQUENCE</scope>
    <source>
        <strain evidence="4">CBHHK173m</strain>
    </source>
</reference>
<dbReference type="Pfam" id="PF03330">
    <property type="entry name" value="DPBB_1"/>
    <property type="match status" value="1"/>
</dbReference>
<feature type="domain" description="RlpA-like protein double-psi beta-barrel" evidence="3">
    <location>
        <begin position="20"/>
        <end position="109"/>
    </location>
</feature>
<dbReference type="InterPro" id="IPR009009">
    <property type="entry name" value="RlpA-like_DPBB"/>
</dbReference>
<dbReference type="EMBL" id="JARJCN010000051">
    <property type="protein sequence ID" value="KAJ7081215.1"/>
    <property type="molecule type" value="Genomic_DNA"/>
</dbReference>
<dbReference type="PANTHER" id="PTHR31836:SF28">
    <property type="entry name" value="SRCR DOMAIN-CONTAINING PROTEIN-RELATED"/>
    <property type="match status" value="1"/>
</dbReference>
<protein>
    <submittedName>
        <fullName evidence="4">Riboflavin-aldehyde forming enzyme</fullName>
    </submittedName>
</protein>
<dbReference type="Proteomes" id="UP001222325">
    <property type="component" value="Unassembled WGS sequence"/>
</dbReference>
<evidence type="ECO:0000313" key="4">
    <source>
        <dbReference type="EMBL" id="KAJ7081215.1"/>
    </source>
</evidence>
<comment type="caution">
    <text evidence="4">The sequence shown here is derived from an EMBL/GenBank/DDBJ whole genome shotgun (WGS) entry which is preliminary data.</text>
</comment>
<evidence type="ECO:0000256" key="2">
    <source>
        <dbReference type="SAM" id="SignalP"/>
    </source>
</evidence>
<accession>A0AAD6U149</accession>
<feature type="signal peptide" evidence="2">
    <location>
        <begin position="1"/>
        <end position="18"/>
    </location>
</feature>
<dbReference type="PANTHER" id="PTHR31836">
    <property type="match status" value="1"/>
</dbReference>
<evidence type="ECO:0000259" key="3">
    <source>
        <dbReference type="Pfam" id="PF03330"/>
    </source>
</evidence>
<feature type="chain" id="PRO_5042070472" evidence="2">
    <location>
        <begin position="19"/>
        <end position="113"/>
    </location>
</feature>
<organism evidence="4 5">
    <name type="scientific">Mycena belliarum</name>
    <dbReference type="NCBI Taxonomy" id="1033014"/>
    <lineage>
        <taxon>Eukaryota</taxon>
        <taxon>Fungi</taxon>
        <taxon>Dikarya</taxon>
        <taxon>Basidiomycota</taxon>
        <taxon>Agaricomycotina</taxon>
        <taxon>Agaricomycetes</taxon>
        <taxon>Agaricomycetidae</taxon>
        <taxon>Agaricales</taxon>
        <taxon>Marasmiineae</taxon>
        <taxon>Mycenaceae</taxon>
        <taxon>Mycena</taxon>
    </lineage>
</organism>
<dbReference type="InterPro" id="IPR036908">
    <property type="entry name" value="RlpA-like_sf"/>
</dbReference>
<sequence length="113" mass="11773">MKFGALSVFVSFIAVVAATSGQATWYQPNGGRGACGKPLQNGDLALALTSANFAGGRNCGKRVNVQYQGKSITAVVQDECPGCQTNGIDLTEGAFRKLASLDAGVIQVNWNYA</sequence>
<dbReference type="Gene3D" id="2.40.40.10">
    <property type="entry name" value="RlpA-like domain"/>
    <property type="match status" value="1"/>
</dbReference>
<keyword evidence="5" id="KW-1185">Reference proteome</keyword>
<name>A0AAD6U149_9AGAR</name>
<evidence type="ECO:0000313" key="5">
    <source>
        <dbReference type="Proteomes" id="UP001222325"/>
    </source>
</evidence>
<dbReference type="InterPro" id="IPR051477">
    <property type="entry name" value="Expansin_CellWall"/>
</dbReference>
<proteinExistence type="predicted"/>
<dbReference type="SUPFAM" id="SSF50685">
    <property type="entry name" value="Barwin-like endoglucanases"/>
    <property type="match status" value="1"/>
</dbReference>
<dbReference type="AlphaFoldDB" id="A0AAD6U149"/>
<keyword evidence="1 2" id="KW-0732">Signal</keyword>